<organism evidence="7 8">
    <name type="scientific">Segatella bryantii</name>
    <name type="common">Prevotella bryantii</name>
    <dbReference type="NCBI Taxonomy" id="77095"/>
    <lineage>
        <taxon>Bacteria</taxon>
        <taxon>Pseudomonadati</taxon>
        <taxon>Bacteroidota</taxon>
        <taxon>Bacteroidia</taxon>
        <taxon>Bacteroidales</taxon>
        <taxon>Prevotellaceae</taxon>
        <taxon>Segatella</taxon>
    </lineage>
</organism>
<evidence type="ECO:0000256" key="5">
    <source>
        <dbReference type="SAM" id="SignalP"/>
    </source>
</evidence>
<keyword evidence="5" id="KW-0732">Signal</keyword>
<proteinExistence type="predicted"/>
<dbReference type="InterPro" id="IPR050553">
    <property type="entry name" value="Thioredoxin_ResA/DsbE_sf"/>
</dbReference>
<evidence type="ECO:0000259" key="6">
    <source>
        <dbReference type="PROSITE" id="PS51352"/>
    </source>
</evidence>
<dbReference type="CDD" id="cd02966">
    <property type="entry name" value="TlpA_like_family"/>
    <property type="match status" value="1"/>
</dbReference>
<gene>
    <name evidence="7" type="ORF">CIK91_10790</name>
</gene>
<keyword evidence="3" id="KW-1015">Disulfide bond</keyword>
<accession>A0ABX4EI97</accession>
<evidence type="ECO:0000256" key="4">
    <source>
        <dbReference type="ARBA" id="ARBA00023284"/>
    </source>
</evidence>
<dbReference type="Gene3D" id="3.40.30.10">
    <property type="entry name" value="Glutaredoxin"/>
    <property type="match status" value="1"/>
</dbReference>
<evidence type="ECO:0000256" key="2">
    <source>
        <dbReference type="ARBA" id="ARBA00022748"/>
    </source>
</evidence>
<feature type="domain" description="Thioredoxin" evidence="6">
    <location>
        <begin position="143"/>
        <end position="285"/>
    </location>
</feature>
<keyword evidence="2" id="KW-0201">Cytochrome c-type biogenesis</keyword>
<dbReference type="Proteomes" id="UP000216189">
    <property type="component" value="Unassembled WGS sequence"/>
</dbReference>
<sequence length="287" mass="33473">MMKEMKKIGIMMNRFYYISMFVLLATLSLTASAQKNQSERFTIPNTYDAQALMEYMIAQLPETDFVNGNDYFREMLKVADQKLENVEWRERIKGFIATDLIQMTTTEDPKPILDMYLAASSTDSIRQKVRNAYEESVRQNSALYSGKPAPDFTFTDEKGNILKLTDFRGKLLFIDIWGTWCVPCIEEIPFIEKLQQRYNHCSDVHIMSIACDKKRERWTAFLAKHPTSWHQYLVTPEGDEVLDSTYHVIGIPRFIIVDRQGRFITSDAMRPSSPEFNDYFDKLVKSK</sequence>
<feature type="chain" id="PRO_5046561913" description="Thioredoxin domain-containing protein" evidence="5">
    <location>
        <begin position="34"/>
        <end position="287"/>
    </location>
</feature>
<comment type="subcellular location">
    <subcellularLocation>
        <location evidence="1">Cell envelope</location>
    </subcellularLocation>
</comment>
<dbReference type="InterPro" id="IPR036249">
    <property type="entry name" value="Thioredoxin-like_sf"/>
</dbReference>
<keyword evidence="8" id="KW-1185">Reference proteome</keyword>
<dbReference type="EMBL" id="NPJF01000052">
    <property type="protein sequence ID" value="OYP53793.1"/>
    <property type="molecule type" value="Genomic_DNA"/>
</dbReference>
<feature type="signal peptide" evidence="5">
    <location>
        <begin position="1"/>
        <end position="33"/>
    </location>
</feature>
<dbReference type="PANTHER" id="PTHR42852:SF6">
    <property type="entry name" value="THIOL:DISULFIDE INTERCHANGE PROTEIN DSBE"/>
    <property type="match status" value="1"/>
</dbReference>
<dbReference type="InterPro" id="IPR013740">
    <property type="entry name" value="Redoxin"/>
</dbReference>
<comment type="caution">
    <text evidence="7">The sequence shown here is derived from an EMBL/GenBank/DDBJ whole genome shotgun (WGS) entry which is preliminary data.</text>
</comment>
<dbReference type="PROSITE" id="PS51352">
    <property type="entry name" value="THIOREDOXIN_2"/>
    <property type="match status" value="1"/>
</dbReference>
<evidence type="ECO:0000313" key="7">
    <source>
        <dbReference type="EMBL" id="OYP53793.1"/>
    </source>
</evidence>
<dbReference type="SUPFAM" id="SSF52833">
    <property type="entry name" value="Thioredoxin-like"/>
    <property type="match status" value="1"/>
</dbReference>
<evidence type="ECO:0000313" key="8">
    <source>
        <dbReference type="Proteomes" id="UP000216189"/>
    </source>
</evidence>
<reference evidence="7 8" key="1">
    <citation type="submission" date="2017-08" db="EMBL/GenBank/DDBJ databases">
        <title>Comparative genomics of non-oral Prevotella species.</title>
        <authorList>
            <person name="Accetto T."/>
            <person name="Nograsek B."/>
            <person name="Avgustin G."/>
        </authorList>
    </citation>
    <scope>NUCLEOTIDE SEQUENCE [LARGE SCALE GENOMIC DNA]</scope>
    <source>
        <strain evidence="7 8">TC1-1</strain>
    </source>
</reference>
<evidence type="ECO:0000256" key="3">
    <source>
        <dbReference type="ARBA" id="ARBA00023157"/>
    </source>
</evidence>
<protein>
    <recommendedName>
        <fullName evidence="6">Thioredoxin domain-containing protein</fullName>
    </recommendedName>
</protein>
<keyword evidence="4" id="KW-0676">Redox-active center</keyword>
<name>A0ABX4EI97_SEGBR</name>
<dbReference type="PANTHER" id="PTHR42852">
    <property type="entry name" value="THIOL:DISULFIDE INTERCHANGE PROTEIN DSBE"/>
    <property type="match status" value="1"/>
</dbReference>
<dbReference type="InterPro" id="IPR013766">
    <property type="entry name" value="Thioredoxin_domain"/>
</dbReference>
<evidence type="ECO:0000256" key="1">
    <source>
        <dbReference type="ARBA" id="ARBA00004196"/>
    </source>
</evidence>
<dbReference type="Pfam" id="PF08534">
    <property type="entry name" value="Redoxin"/>
    <property type="match status" value="1"/>
</dbReference>